<evidence type="ECO:0000256" key="1">
    <source>
        <dbReference type="SAM" id="MobiDB-lite"/>
    </source>
</evidence>
<dbReference type="RefSeq" id="XP_809630.1">
    <property type="nucleotide sequence ID" value="XM_804537.1"/>
</dbReference>
<comment type="caution">
    <text evidence="4">The sequence shown here is derived from an EMBL/GenBank/DDBJ whole genome shotgun (WGS) entry which is preliminary data.</text>
</comment>
<evidence type="ECO:0000313" key="5">
    <source>
        <dbReference type="Proteomes" id="UP000002296"/>
    </source>
</evidence>
<dbReference type="PRINTS" id="PR00625">
    <property type="entry name" value="JDOMAIN"/>
</dbReference>
<feature type="domain" description="J" evidence="3">
    <location>
        <begin position="48"/>
        <end position="121"/>
    </location>
</feature>
<dbReference type="Pfam" id="PF00226">
    <property type="entry name" value="DnaJ"/>
    <property type="match status" value="1"/>
</dbReference>
<evidence type="ECO:0000256" key="2">
    <source>
        <dbReference type="SAM" id="Phobius"/>
    </source>
</evidence>
<proteinExistence type="predicted"/>
<reference evidence="4 5" key="1">
    <citation type="journal article" date="2005" name="Science">
        <title>The genome sequence of Trypanosoma cruzi, etiologic agent of Chagas disease.</title>
        <authorList>
            <person name="El-Sayed N.M."/>
            <person name="Myler P.J."/>
            <person name="Bartholomeu D.C."/>
            <person name="Nilsson D."/>
            <person name="Aggarwal G."/>
            <person name="Tran A.N."/>
            <person name="Ghedin E."/>
            <person name="Worthey E.A."/>
            <person name="Delcher A.L."/>
            <person name="Blandin G."/>
            <person name="Westenberger S.J."/>
            <person name="Caler E."/>
            <person name="Cerqueira G.C."/>
            <person name="Branche C."/>
            <person name="Haas B."/>
            <person name="Anupama A."/>
            <person name="Arner E."/>
            <person name="Aslund L."/>
            <person name="Attipoe P."/>
            <person name="Bontempi E."/>
            <person name="Bringaud F."/>
            <person name="Burton P."/>
            <person name="Cadag E."/>
            <person name="Campbell D.A."/>
            <person name="Carrington M."/>
            <person name="Crabtree J."/>
            <person name="Darban H."/>
            <person name="da Silveira J.F."/>
            <person name="de Jong P."/>
            <person name="Edwards K."/>
            <person name="Englund P.T."/>
            <person name="Fazelina G."/>
            <person name="Feldblyum T."/>
            <person name="Ferella M."/>
            <person name="Frasch A.C."/>
            <person name="Gull K."/>
            <person name="Horn D."/>
            <person name="Hou L."/>
            <person name="Huang Y."/>
            <person name="Kindlund E."/>
            <person name="Klingbeil M."/>
            <person name="Kluge S."/>
            <person name="Koo H."/>
            <person name="Lacerda D."/>
            <person name="Levin M.J."/>
            <person name="Lorenzi H."/>
            <person name="Louie T."/>
            <person name="Machado C.R."/>
            <person name="McCulloch R."/>
            <person name="McKenna A."/>
            <person name="Mizuno Y."/>
            <person name="Mottram J.C."/>
            <person name="Nelson S."/>
            <person name="Ochaya S."/>
            <person name="Osoegawa K."/>
            <person name="Pai G."/>
            <person name="Parsons M."/>
            <person name="Pentony M."/>
            <person name="Pettersson U."/>
            <person name="Pop M."/>
            <person name="Ramirez J.L."/>
            <person name="Rinta J."/>
            <person name="Robertson L."/>
            <person name="Salzberg S.L."/>
            <person name="Sanchez D.O."/>
            <person name="Seyler A."/>
            <person name="Sharma R."/>
            <person name="Shetty J."/>
            <person name="Simpson A.J."/>
            <person name="Sisk E."/>
            <person name="Tammi M.T."/>
            <person name="Tarleton R."/>
            <person name="Teixeira S."/>
            <person name="Van Aken S."/>
            <person name="Vogt C."/>
            <person name="Ward P.N."/>
            <person name="Wickstead B."/>
            <person name="Wortman J."/>
            <person name="White O."/>
            <person name="Fraser C.M."/>
            <person name="Stuart K.D."/>
            <person name="Andersson B."/>
        </authorList>
    </citation>
    <scope>NUCLEOTIDE SEQUENCE [LARGE SCALE GENOMIC DNA]</scope>
    <source>
        <strain evidence="4 5">CL Brener</strain>
    </source>
</reference>
<dbReference type="PANTHER" id="PTHR44743:SF10">
    <property type="entry name" value="J DOMAIN-CONTAINING PROTEIN"/>
    <property type="match status" value="1"/>
</dbReference>
<feature type="compositionally biased region" description="Acidic residues" evidence="1">
    <location>
        <begin position="177"/>
        <end position="192"/>
    </location>
</feature>
<keyword evidence="5" id="KW-1185">Reference proteome</keyword>
<dbReference type="AlphaFoldDB" id="Q4D5I4"/>
<dbReference type="SUPFAM" id="SSF46565">
    <property type="entry name" value="Chaperone J-domain"/>
    <property type="match status" value="1"/>
</dbReference>
<dbReference type="STRING" id="353153.Q4D5I4"/>
<dbReference type="Proteomes" id="UP000002296">
    <property type="component" value="Unassembled WGS sequence"/>
</dbReference>
<dbReference type="Gene3D" id="1.10.287.110">
    <property type="entry name" value="DnaJ domain"/>
    <property type="match status" value="1"/>
</dbReference>
<dbReference type="eggNOG" id="KOG0714">
    <property type="taxonomic scope" value="Eukaryota"/>
</dbReference>
<dbReference type="PaxDb" id="353153-Q4D5I4"/>
<evidence type="ECO:0000259" key="3">
    <source>
        <dbReference type="PROSITE" id="PS50076"/>
    </source>
</evidence>
<name>Q4D5I4_TRYCC</name>
<protein>
    <recommendedName>
        <fullName evidence="3">J domain-containing protein</fullName>
    </recommendedName>
</protein>
<dbReference type="OMA" id="CNEGHDE"/>
<feature type="region of interest" description="Disordered" evidence="1">
    <location>
        <begin position="146"/>
        <end position="192"/>
    </location>
</feature>
<evidence type="ECO:0000313" key="4">
    <source>
        <dbReference type="EMBL" id="EAN87779.1"/>
    </source>
</evidence>
<dbReference type="GeneID" id="3540276"/>
<sequence length="192" mass="21709">MYGSTGAYWHFIAPSFFFFFFCFLWLLEGGGRDNMDSLPGRVSSSPPPLYSVLGVPVNVSQAELTRQFKRLSLKLHPDRVAYRKDTETTNEAQVQQRYQRITEAYMVLSDPERRAAYDTRHSVNFSSRVTALREALERNEAFVAPVAKRHCSESASGAEGRGMSESSSRNKNKSDGDTDNSGEDEDEEYIPE</sequence>
<dbReference type="KEGG" id="tcr:510131.20"/>
<gene>
    <name evidence="4" type="ORF">Tc00.1047053510131.20</name>
</gene>
<dbReference type="InParanoid" id="Q4D5I4"/>
<keyword evidence="2" id="KW-0472">Membrane</keyword>
<dbReference type="CDD" id="cd06257">
    <property type="entry name" value="DnaJ"/>
    <property type="match status" value="1"/>
</dbReference>
<dbReference type="SMR" id="Q4D5I4"/>
<dbReference type="SMART" id="SM00271">
    <property type="entry name" value="DnaJ"/>
    <property type="match status" value="1"/>
</dbReference>
<dbReference type="PROSITE" id="PS50076">
    <property type="entry name" value="DNAJ_2"/>
    <property type="match status" value="1"/>
</dbReference>
<organism evidence="4 5">
    <name type="scientific">Trypanosoma cruzi (strain CL Brener)</name>
    <dbReference type="NCBI Taxonomy" id="353153"/>
    <lineage>
        <taxon>Eukaryota</taxon>
        <taxon>Discoba</taxon>
        <taxon>Euglenozoa</taxon>
        <taxon>Kinetoplastea</taxon>
        <taxon>Metakinetoplastina</taxon>
        <taxon>Trypanosomatida</taxon>
        <taxon>Trypanosomatidae</taxon>
        <taxon>Trypanosoma</taxon>
        <taxon>Schizotrypanum</taxon>
    </lineage>
</organism>
<feature type="transmembrane region" description="Helical" evidence="2">
    <location>
        <begin position="6"/>
        <end position="27"/>
    </location>
</feature>
<dbReference type="InterPro" id="IPR001623">
    <property type="entry name" value="DnaJ_domain"/>
</dbReference>
<dbReference type="InterPro" id="IPR036869">
    <property type="entry name" value="J_dom_sf"/>
</dbReference>
<keyword evidence="2" id="KW-1133">Transmembrane helix</keyword>
<keyword evidence="2" id="KW-0812">Transmembrane</keyword>
<dbReference type="PANTHER" id="PTHR44743">
    <property type="entry name" value="PUTATIVE, EXPRESSED-RELATED"/>
    <property type="match status" value="1"/>
</dbReference>
<accession>Q4D5I4</accession>
<dbReference type="EMBL" id="AAHK01000982">
    <property type="protein sequence ID" value="EAN87779.1"/>
    <property type="molecule type" value="Genomic_DNA"/>
</dbReference>